<dbReference type="Proteomes" id="UP000325372">
    <property type="component" value="Unassembled WGS sequence"/>
</dbReference>
<keyword evidence="1" id="KW-0812">Transmembrane</keyword>
<protein>
    <submittedName>
        <fullName evidence="2">Uncharacterized protein</fullName>
    </submittedName>
</protein>
<comment type="caution">
    <text evidence="2">The sequence shown here is derived from an EMBL/GenBank/DDBJ whole genome shotgun (WGS) entry which is preliminary data.</text>
</comment>
<name>A0A5N0T989_9GAMM</name>
<evidence type="ECO:0000256" key="1">
    <source>
        <dbReference type="SAM" id="Phobius"/>
    </source>
</evidence>
<gene>
    <name evidence="2" type="ORF">F3N42_13890</name>
</gene>
<proteinExistence type="predicted"/>
<reference evidence="2 3" key="1">
    <citation type="submission" date="2019-09" db="EMBL/GenBank/DDBJ databases">
        <title>Wenzhouxiangella sp. Genome sequencing and assembly.</title>
        <authorList>
            <person name="Zhang R."/>
        </authorList>
    </citation>
    <scope>NUCLEOTIDE SEQUENCE [LARGE SCALE GENOMIC DNA]</scope>
    <source>
        <strain evidence="2 3">W260</strain>
    </source>
</reference>
<keyword evidence="1" id="KW-0472">Membrane</keyword>
<accession>A0A5N0T989</accession>
<dbReference type="EMBL" id="VYXP01000010">
    <property type="protein sequence ID" value="KAA9129869.1"/>
    <property type="molecule type" value="Genomic_DNA"/>
</dbReference>
<keyword evidence="1" id="KW-1133">Transmembrane helix</keyword>
<dbReference type="RefSeq" id="WP_150865090.1">
    <property type="nucleotide sequence ID" value="NZ_VYXP01000010.1"/>
</dbReference>
<evidence type="ECO:0000313" key="2">
    <source>
        <dbReference type="EMBL" id="KAA9129869.1"/>
    </source>
</evidence>
<keyword evidence="3" id="KW-1185">Reference proteome</keyword>
<sequence length="77" mass="8651">MGFWTAIVALAAIGMIGLVLIARATSRQDNGADERLAALEDRFERLDADIRHRVEVLERIITDGKAGLKRQFDDLER</sequence>
<organism evidence="2 3">
    <name type="scientific">Marinihelvus fidelis</name>
    <dbReference type="NCBI Taxonomy" id="2613842"/>
    <lineage>
        <taxon>Bacteria</taxon>
        <taxon>Pseudomonadati</taxon>
        <taxon>Pseudomonadota</taxon>
        <taxon>Gammaproteobacteria</taxon>
        <taxon>Chromatiales</taxon>
        <taxon>Wenzhouxiangellaceae</taxon>
        <taxon>Marinihelvus</taxon>
    </lineage>
</organism>
<evidence type="ECO:0000313" key="3">
    <source>
        <dbReference type="Proteomes" id="UP000325372"/>
    </source>
</evidence>
<feature type="transmembrane region" description="Helical" evidence="1">
    <location>
        <begin position="6"/>
        <end position="25"/>
    </location>
</feature>
<dbReference type="AlphaFoldDB" id="A0A5N0T989"/>